<dbReference type="InterPro" id="IPR015421">
    <property type="entry name" value="PyrdxlP-dep_Trfase_major"/>
</dbReference>
<dbReference type="InterPro" id="IPR015424">
    <property type="entry name" value="PyrdxlP-dep_Trfase"/>
</dbReference>
<keyword evidence="4 6" id="KW-0808">Transferase</keyword>
<reference evidence="8" key="1">
    <citation type="submission" date="2021-02" db="EMBL/GenBank/DDBJ databases">
        <title>Thiocyanate and organic carbon inputs drive convergent selection for specific autotrophic Afipia and Thiobacillus strains within complex microbiomes.</title>
        <authorList>
            <person name="Huddy R.J."/>
            <person name="Sachdeva R."/>
            <person name="Kadzinga F."/>
            <person name="Kantor R.S."/>
            <person name="Harrison S.T.L."/>
            <person name="Banfield J.F."/>
        </authorList>
    </citation>
    <scope>NUCLEOTIDE SEQUENCE</scope>
    <source>
        <strain evidence="8">SCN18_13_7_16_R3_B_64_19</strain>
    </source>
</reference>
<dbReference type="SUPFAM" id="SSF53383">
    <property type="entry name" value="PLP-dependent transferases"/>
    <property type="match status" value="1"/>
</dbReference>
<evidence type="ECO:0000259" key="7">
    <source>
        <dbReference type="Pfam" id="PF00155"/>
    </source>
</evidence>
<dbReference type="PROSITE" id="PS00105">
    <property type="entry name" value="AA_TRANSFER_CLASS_1"/>
    <property type="match status" value="1"/>
</dbReference>
<dbReference type="PANTHER" id="PTHR46383">
    <property type="entry name" value="ASPARTATE AMINOTRANSFERASE"/>
    <property type="match status" value="1"/>
</dbReference>
<accession>A0A8I1MZ18</accession>
<evidence type="ECO:0000313" key="8">
    <source>
        <dbReference type="EMBL" id="MBN8744587.1"/>
    </source>
</evidence>
<evidence type="ECO:0000256" key="2">
    <source>
        <dbReference type="ARBA" id="ARBA00007441"/>
    </source>
</evidence>
<gene>
    <name evidence="8" type="ORF">J0I24_09800</name>
</gene>
<comment type="similarity">
    <text evidence="2 6">Belongs to the class-I pyridoxal-phosphate-dependent aminotransferase family.</text>
</comment>
<dbReference type="GO" id="GO:0030170">
    <property type="term" value="F:pyridoxal phosphate binding"/>
    <property type="evidence" value="ECO:0007669"/>
    <property type="project" value="InterPro"/>
</dbReference>
<dbReference type="Pfam" id="PF00155">
    <property type="entry name" value="Aminotran_1_2"/>
    <property type="match status" value="1"/>
</dbReference>
<dbReference type="AlphaFoldDB" id="A0A8I1MZ18"/>
<keyword evidence="3 6" id="KW-0032">Aminotransferase</keyword>
<protein>
    <recommendedName>
        <fullName evidence="6">Aminotransferase</fullName>
        <ecNumber evidence="6">2.6.1.-</ecNumber>
    </recommendedName>
</protein>
<dbReference type="GO" id="GO:0008483">
    <property type="term" value="F:transaminase activity"/>
    <property type="evidence" value="ECO:0007669"/>
    <property type="project" value="UniProtKB-KW"/>
</dbReference>
<dbReference type="EC" id="2.6.1.-" evidence="6"/>
<dbReference type="Proteomes" id="UP000664800">
    <property type="component" value="Unassembled WGS sequence"/>
</dbReference>
<dbReference type="FunFam" id="3.40.640.10:FF:000033">
    <property type="entry name" value="Aspartate aminotransferase"/>
    <property type="match status" value="1"/>
</dbReference>
<organism evidence="8 9">
    <name type="scientific">Thiomonas arsenitoxydans (strain DSM 22701 / CIP 110005 / 3As)</name>
    <dbReference type="NCBI Taxonomy" id="426114"/>
    <lineage>
        <taxon>Bacteria</taxon>
        <taxon>Pseudomonadati</taxon>
        <taxon>Pseudomonadota</taxon>
        <taxon>Betaproteobacteria</taxon>
        <taxon>Burkholderiales</taxon>
        <taxon>Thiomonas</taxon>
    </lineage>
</organism>
<keyword evidence="5" id="KW-0663">Pyridoxal phosphate</keyword>
<evidence type="ECO:0000256" key="6">
    <source>
        <dbReference type="RuleBase" id="RU000481"/>
    </source>
</evidence>
<dbReference type="InterPro" id="IPR004839">
    <property type="entry name" value="Aminotransferase_I/II_large"/>
</dbReference>
<dbReference type="GO" id="GO:0006520">
    <property type="term" value="P:amino acid metabolic process"/>
    <property type="evidence" value="ECO:0007669"/>
    <property type="project" value="InterPro"/>
</dbReference>
<dbReference type="InterPro" id="IPR050596">
    <property type="entry name" value="AspAT/PAT-like"/>
</dbReference>
<comment type="caution">
    <text evidence="8">The sequence shown here is derived from an EMBL/GenBank/DDBJ whole genome shotgun (WGS) entry which is preliminary data.</text>
</comment>
<name>A0A8I1MZ18_THIA3</name>
<dbReference type="InterPro" id="IPR004838">
    <property type="entry name" value="NHTrfase_class1_PyrdxlP-BS"/>
</dbReference>
<dbReference type="CDD" id="cd00609">
    <property type="entry name" value="AAT_like"/>
    <property type="match status" value="1"/>
</dbReference>
<proteinExistence type="inferred from homology"/>
<feature type="domain" description="Aminotransferase class I/classII large" evidence="7">
    <location>
        <begin position="33"/>
        <end position="384"/>
    </location>
</feature>
<sequence>MTSFATSRLTQVELSPTYALLDKVHQLRRSGVDVLDLGSGEPDFDTPDHIKQAAHEALAAGQTHYTPSRGDACLLQALADKLRRDNSIDVDPQQGLIVTPSAKHALFISLLGALRPGDEVIIPTPCWPSYLAMIRIAGGVPVALPLQSTDGWRLTQAAIETKRSDRTRAVLINTPTNPTGRVLTLDELEAVAEFAQRHDLLIIADEIYEKLVYCAARHISIASLPAAAQRTLTVNGFSKSYAMTGWRLGYVAGPPSLMGDLLKLQQHSVGCAGSFVQAGGRAALLGDQEPIAEMSRTYLSRMRLIVEGLNSVPGFSCRSVEGSFYAFASVAGTGFPTSAELAAWLLDEAHVALTPGSAFGPGGEGHVRLSFATSAETIDKAIDRMCKALRHRQSQPRLDGASA</sequence>
<comment type="cofactor">
    <cofactor evidence="1 6">
        <name>pyridoxal 5'-phosphate</name>
        <dbReference type="ChEBI" id="CHEBI:597326"/>
    </cofactor>
</comment>
<dbReference type="RefSeq" id="WP_156054267.1">
    <property type="nucleotide sequence ID" value="NZ_JAFKMR010000019.1"/>
</dbReference>
<evidence type="ECO:0000256" key="4">
    <source>
        <dbReference type="ARBA" id="ARBA00022679"/>
    </source>
</evidence>
<dbReference type="Gene3D" id="3.40.640.10">
    <property type="entry name" value="Type I PLP-dependent aspartate aminotransferase-like (Major domain)"/>
    <property type="match status" value="1"/>
</dbReference>
<evidence type="ECO:0000256" key="3">
    <source>
        <dbReference type="ARBA" id="ARBA00022576"/>
    </source>
</evidence>
<dbReference type="PANTHER" id="PTHR46383:SF1">
    <property type="entry name" value="ASPARTATE AMINOTRANSFERASE"/>
    <property type="match status" value="1"/>
</dbReference>
<evidence type="ECO:0000256" key="1">
    <source>
        <dbReference type="ARBA" id="ARBA00001933"/>
    </source>
</evidence>
<evidence type="ECO:0000256" key="5">
    <source>
        <dbReference type="ARBA" id="ARBA00022898"/>
    </source>
</evidence>
<dbReference type="InterPro" id="IPR015422">
    <property type="entry name" value="PyrdxlP-dep_Trfase_small"/>
</dbReference>
<dbReference type="Gene3D" id="3.90.1150.10">
    <property type="entry name" value="Aspartate Aminotransferase, domain 1"/>
    <property type="match status" value="1"/>
</dbReference>
<evidence type="ECO:0000313" key="9">
    <source>
        <dbReference type="Proteomes" id="UP000664800"/>
    </source>
</evidence>
<dbReference type="EMBL" id="JAFKMR010000019">
    <property type="protein sequence ID" value="MBN8744587.1"/>
    <property type="molecule type" value="Genomic_DNA"/>
</dbReference>